<dbReference type="GO" id="GO:0022625">
    <property type="term" value="C:cytosolic large ribosomal subunit"/>
    <property type="evidence" value="ECO:0007669"/>
    <property type="project" value="TreeGrafter"/>
</dbReference>
<protein>
    <recommendedName>
        <fullName evidence="4 5">Large ribosomal subunit protein uL29</fullName>
    </recommendedName>
</protein>
<dbReference type="CDD" id="cd00427">
    <property type="entry name" value="Ribosomal_L29_HIP"/>
    <property type="match status" value="1"/>
</dbReference>
<dbReference type="RefSeq" id="WP_185778921.1">
    <property type="nucleotide sequence ID" value="NZ_JACJUU010000002.1"/>
</dbReference>
<evidence type="ECO:0000313" key="6">
    <source>
        <dbReference type="EMBL" id="MBC2769147.1"/>
    </source>
</evidence>
<evidence type="ECO:0000256" key="2">
    <source>
        <dbReference type="ARBA" id="ARBA00022980"/>
    </source>
</evidence>
<evidence type="ECO:0000313" key="7">
    <source>
        <dbReference type="Proteomes" id="UP000545386"/>
    </source>
</evidence>
<evidence type="ECO:0000256" key="3">
    <source>
        <dbReference type="ARBA" id="ARBA00023274"/>
    </source>
</evidence>
<dbReference type="PANTHER" id="PTHR10916">
    <property type="entry name" value="60S RIBOSOMAL PROTEIN L35/50S RIBOSOMAL PROTEIN L29"/>
    <property type="match status" value="1"/>
</dbReference>
<accession>A0A842HLJ6</accession>
<proteinExistence type="inferred from homology"/>
<dbReference type="HAMAP" id="MF_00374">
    <property type="entry name" value="Ribosomal_uL29"/>
    <property type="match status" value="1"/>
</dbReference>
<dbReference type="InterPro" id="IPR050063">
    <property type="entry name" value="Ribosomal_protein_uL29"/>
</dbReference>
<keyword evidence="3 5" id="KW-0687">Ribonucleoprotein</keyword>
<name>A0A842HLJ6_9BURK</name>
<dbReference type="Proteomes" id="UP000545386">
    <property type="component" value="Unassembled WGS sequence"/>
</dbReference>
<keyword evidence="7" id="KW-1185">Reference proteome</keyword>
<dbReference type="NCBIfam" id="TIGR00012">
    <property type="entry name" value="L29"/>
    <property type="match status" value="1"/>
</dbReference>
<sequence>MKASELRSKDSKELQTELESLLKAQFGLRMQRATQQLSNTSQLGKVRRDIARVRTILTEKAGK</sequence>
<dbReference type="GO" id="GO:0003735">
    <property type="term" value="F:structural constituent of ribosome"/>
    <property type="evidence" value="ECO:0007669"/>
    <property type="project" value="InterPro"/>
</dbReference>
<dbReference type="InterPro" id="IPR001854">
    <property type="entry name" value="Ribosomal_uL29"/>
</dbReference>
<gene>
    <name evidence="5 6" type="primary">rpmC</name>
    <name evidence="6" type="ORF">GTU67_04365</name>
</gene>
<evidence type="ECO:0000256" key="1">
    <source>
        <dbReference type="ARBA" id="ARBA00009254"/>
    </source>
</evidence>
<organism evidence="6 7">
    <name type="scientific">Pusillimonas minor</name>
    <dbReference type="NCBI Taxonomy" id="2697024"/>
    <lineage>
        <taxon>Bacteria</taxon>
        <taxon>Pseudomonadati</taxon>
        <taxon>Pseudomonadota</taxon>
        <taxon>Betaproteobacteria</taxon>
        <taxon>Burkholderiales</taxon>
        <taxon>Alcaligenaceae</taxon>
        <taxon>Pusillimonas</taxon>
    </lineage>
</organism>
<dbReference type="AlphaFoldDB" id="A0A842HLJ6"/>
<dbReference type="PANTHER" id="PTHR10916:SF0">
    <property type="entry name" value="LARGE RIBOSOMAL SUBUNIT PROTEIN UL29C"/>
    <property type="match status" value="1"/>
</dbReference>
<evidence type="ECO:0000256" key="4">
    <source>
        <dbReference type="ARBA" id="ARBA00035204"/>
    </source>
</evidence>
<dbReference type="GO" id="GO:0006412">
    <property type="term" value="P:translation"/>
    <property type="evidence" value="ECO:0007669"/>
    <property type="project" value="UniProtKB-UniRule"/>
</dbReference>
<dbReference type="Gene3D" id="1.10.287.310">
    <property type="match status" value="1"/>
</dbReference>
<reference evidence="6 7" key="1">
    <citation type="submission" date="2020-08" db="EMBL/GenBank/DDBJ databases">
        <title>Paraeoetvoesia sp. YC-7-48 draft genome sequence.</title>
        <authorList>
            <person name="Yao L."/>
        </authorList>
    </citation>
    <scope>NUCLEOTIDE SEQUENCE [LARGE SCALE GENOMIC DNA]</scope>
    <source>
        <strain evidence="7">YC-7-48</strain>
    </source>
</reference>
<dbReference type="SUPFAM" id="SSF46561">
    <property type="entry name" value="Ribosomal protein L29 (L29p)"/>
    <property type="match status" value="1"/>
</dbReference>
<evidence type="ECO:0000256" key="5">
    <source>
        <dbReference type="HAMAP-Rule" id="MF_00374"/>
    </source>
</evidence>
<dbReference type="Pfam" id="PF00831">
    <property type="entry name" value="Ribosomal_L29"/>
    <property type="match status" value="1"/>
</dbReference>
<dbReference type="PROSITE" id="PS00579">
    <property type="entry name" value="RIBOSOMAL_L29"/>
    <property type="match status" value="1"/>
</dbReference>
<dbReference type="EMBL" id="JACJUU010000002">
    <property type="protein sequence ID" value="MBC2769147.1"/>
    <property type="molecule type" value="Genomic_DNA"/>
</dbReference>
<dbReference type="InterPro" id="IPR018254">
    <property type="entry name" value="Ribosomal_uL29_CS"/>
</dbReference>
<dbReference type="FunFam" id="1.10.287.310:FF:000001">
    <property type="entry name" value="50S ribosomal protein L29"/>
    <property type="match status" value="1"/>
</dbReference>
<comment type="caution">
    <text evidence="6">The sequence shown here is derived from an EMBL/GenBank/DDBJ whole genome shotgun (WGS) entry which is preliminary data.</text>
</comment>
<dbReference type="InterPro" id="IPR036049">
    <property type="entry name" value="Ribosomal_uL29_sf"/>
</dbReference>
<keyword evidence="2 5" id="KW-0689">Ribosomal protein</keyword>
<comment type="similarity">
    <text evidence="1 5">Belongs to the universal ribosomal protein uL29 family.</text>
</comment>